<dbReference type="Proteomes" id="UP000442533">
    <property type="component" value="Unassembled WGS sequence"/>
</dbReference>
<keyword evidence="2" id="KW-1185">Reference proteome</keyword>
<dbReference type="RefSeq" id="WP_155063988.1">
    <property type="nucleotide sequence ID" value="NZ_WMIF01000008.1"/>
</dbReference>
<gene>
    <name evidence="1" type="ORF">GL279_07405</name>
</gene>
<proteinExistence type="predicted"/>
<reference evidence="1 2" key="1">
    <citation type="submission" date="2019-11" db="EMBL/GenBank/DDBJ databases">
        <authorList>
            <person name="Dong K."/>
        </authorList>
    </citation>
    <scope>NUCLEOTIDE SEQUENCE [LARGE SCALE GENOMIC DNA]</scope>
    <source>
        <strain evidence="1 2">JCM 17370</strain>
    </source>
</reference>
<comment type="caution">
    <text evidence="1">The sequence shown here is derived from an EMBL/GenBank/DDBJ whole genome shotgun (WGS) entry which is preliminary data.</text>
</comment>
<name>A0A844H0Q0_9RHOB</name>
<protein>
    <recommendedName>
        <fullName evidence="3">HTH merR-type domain-containing protein</fullName>
    </recommendedName>
</protein>
<evidence type="ECO:0000313" key="2">
    <source>
        <dbReference type="Proteomes" id="UP000442533"/>
    </source>
</evidence>
<organism evidence="1 2">
    <name type="scientific">Paracoccus limosus</name>
    <dbReference type="NCBI Taxonomy" id="913252"/>
    <lineage>
        <taxon>Bacteria</taxon>
        <taxon>Pseudomonadati</taxon>
        <taxon>Pseudomonadota</taxon>
        <taxon>Alphaproteobacteria</taxon>
        <taxon>Rhodobacterales</taxon>
        <taxon>Paracoccaceae</taxon>
        <taxon>Paracoccus</taxon>
    </lineage>
</organism>
<dbReference type="AlphaFoldDB" id="A0A844H0Q0"/>
<sequence length="171" mass="18220">MSIFHQQFANSEIVAATGVTNYQLQNWLKRGQIIGQGVEGGGSPGKHRRFSFFNLMEIAVSKALIDTGLTDMQRVTEAAAGFAHTGNGAIGDRPGRQPGFPFKDGKTMLIVGPERSAEYQIGLSDHPLGLLAAIKEHGIGAIVIDVSEVFSVTLRRAGLDPVAALNEAYNG</sequence>
<dbReference type="OrthoDB" id="7872880at2"/>
<dbReference type="EMBL" id="WMIF01000008">
    <property type="protein sequence ID" value="MTH34422.1"/>
    <property type="molecule type" value="Genomic_DNA"/>
</dbReference>
<evidence type="ECO:0000313" key="1">
    <source>
        <dbReference type="EMBL" id="MTH34422.1"/>
    </source>
</evidence>
<accession>A0A844H0Q0</accession>
<evidence type="ECO:0008006" key="3">
    <source>
        <dbReference type="Google" id="ProtNLM"/>
    </source>
</evidence>